<dbReference type="RefSeq" id="WP_034933504.1">
    <property type="nucleotide sequence ID" value="NZ_CBCRXN010000078.1"/>
</dbReference>
<dbReference type="Pfam" id="PF12852">
    <property type="entry name" value="Cupin_6"/>
    <property type="match status" value="1"/>
</dbReference>
<dbReference type="AlphaFoldDB" id="A0A318PQC9"/>
<feature type="domain" description="HTH araC/xylS-type" evidence="4">
    <location>
        <begin position="201"/>
        <end position="299"/>
    </location>
</feature>
<dbReference type="PANTHER" id="PTHR46796">
    <property type="entry name" value="HTH-TYPE TRANSCRIPTIONAL ACTIVATOR RHAS-RELATED"/>
    <property type="match status" value="1"/>
</dbReference>
<dbReference type="STRING" id="1220579.GCA_001571345_03110"/>
<dbReference type="InterPro" id="IPR032783">
    <property type="entry name" value="AraC_lig"/>
</dbReference>
<organism evidence="5 6">
    <name type="scientific">Komagataeibacter xylinus</name>
    <name type="common">Gluconacetobacter xylinus</name>
    <dbReference type="NCBI Taxonomy" id="28448"/>
    <lineage>
        <taxon>Bacteria</taxon>
        <taxon>Pseudomonadati</taxon>
        <taxon>Pseudomonadota</taxon>
        <taxon>Alphaproteobacteria</taxon>
        <taxon>Acetobacterales</taxon>
        <taxon>Acetobacteraceae</taxon>
        <taxon>Komagataeibacter</taxon>
    </lineage>
</organism>
<keyword evidence="2" id="KW-0238">DNA-binding</keyword>
<dbReference type="InterPro" id="IPR018062">
    <property type="entry name" value="HTH_AraC-typ_CS"/>
</dbReference>
<evidence type="ECO:0000256" key="2">
    <source>
        <dbReference type="ARBA" id="ARBA00023125"/>
    </source>
</evidence>
<dbReference type="InterPro" id="IPR018060">
    <property type="entry name" value="HTH_AraC"/>
</dbReference>
<accession>A0A318PQC9</accession>
<evidence type="ECO:0000313" key="5">
    <source>
        <dbReference type="EMBL" id="PYD55673.1"/>
    </source>
</evidence>
<name>A0A318PQC9_KOMXY</name>
<evidence type="ECO:0000259" key="4">
    <source>
        <dbReference type="PROSITE" id="PS01124"/>
    </source>
</evidence>
<dbReference type="GO" id="GO:0043565">
    <property type="term" value="F:sequence-specific DNA binding"/>
    <property type="evidence" value="ECO:0007669"/>
    <property type="project" value="InterPro"/>
</dbReference>
<keyword evidence="6" id="KW-1185">Reference proteome</keyword>
<evidence type="ECO:0000313" key="6">
    <source>
        <dbReference type="Proteomes" id="UP000248257"/>
    </source>
</evidence>
<dbReference type="InterPro" id="IPR020449">
    <property type="entry name" value="Tscrpt_reg_AraC-type_HTH"/>
</dbReference>
<dbReference type="SMART" id="SM00342">
    <property type="entry name" value="HTH_ARAC"/>
    <property type="match status" value="1"/>
</dbReference>
<dbReference type="PRINTS" id="PR00032">
    <property type="entry name" value="HTHARAC"/>
</dbReference>
<gene>
    <name evidence="5" type="ORF">CFR75_15225</name>
</gene>
<reference evidence="5 6" key="1">
    <citation type="submission" date="2017-07" db="EMBL/GenBank/DDBJ databases">
        <title>A draft genome sequence of Komagataeibacter xylinus LMG 1515.</title>
        <authorList>
            <person name="Skraban J."/>
            <person name="Cleenwerck I."/>
            <person name="Vandamme P."/>
            <person name="Trcek J."/>
        </authorList>
    </citation>
    <scope>NUCLEOTIDE SEQUENCE [LARGE SCALE GENOMIC DNA]</scope>
    <source>
        <strain evidence="5 6">LMG 1515</strain>
    </source>
</reference>
<evidence type="ECO:0000256" key="1">
    <source>
        <dbReference type="ARBA" id="ARBA00023015"/>
    </source>
</evidence>
<sequence>MDALSDALSLLKPRTHVSAGLHAGGDWALSFPSHEGIKFNAVLQGRCHIQVENDAACELTAGDCFLLTTGRPFVLTTDLALPLMPSHMIYDRAENGIALCNDGGDFVLVGARFAFDASHANTLLGCLPSVVVVRGLSEQASVLRSALDLFTTEMRQLQPGGVLITDNLAQIMLVQVLRLYLAQHRDGHVGWLYALSDPQLGRSINAMHTEPGKRWSVATLARLAGMSRSVFALRFRQSVGMPPMDYLTRWRMLRASTLLRTTSSGISEIARNTGYECENSFAIAFRRTLGCTPRQYRRSDDTN</sequence>
<keyword evidence="1" id="KW-0805">Transcription regulation</keyword>
<dbReference type="SUPFAM" id="SSF46689">
    <property type="entry name" value="Homeodomain-like"/>
    <property type="match status" value="2"/>
</dbReference>
<dbReference type="InterPro" id="IPR050204">
    <property type="entry name" value="AraC_XylS_family_regulators"/>
</dbReference>
<dbReference type="PANTHER" id="PTHR46796:SF7">
    <property type="entry name" value="ARAC FAMILY TRANSCRIPTIONAL REGULATOR"/>
    <property type="match status" value="1"/>
</dbReference>
<dbReference type="GO" id="GO:0003700">
    <property type="term" value="F:DNA-binding transcription factor activity"/>
    <property type="evidence" value="ECO:0007669"/>
    <property type="project" value="InterPro"/>
</dbReference>
<dbReference type="Proteomes" id="UP000248257">
    <property type="component" value="Unassembled WGS sequence"/>
</dbReference>
<dbReference type="Pfam" id="PF12833">
    <property type="entry name" value="HTH_18"/>
    <property type="match status" value="1"/>
</dbReference>
<comment type="caution">
    <text evidence="5">The sequence shown here is derived from an EMBL/GenBank/DDBJ whole genome shotgun (WGS) entry which is preliminary data.</text>
</comment>
<keyword evidence="3" id="KW-0804">Transcription</keyword>
<dbReference type="InterPro" id="IPR009057">
    <property type="entry name" value="Homeodomain-like_sf"/>
</dbReference>
<proteinExistence type="predicted"/>
<dbReference type="OrthoDB" id="9802263at2"/>
<dbReference type="Gene3D" id="1.10.10.60">
    <property type="entry name" value="Homeodomain-like"/>
    <property type="match status" value="2"/>
</dbReference>
<dbReference type="PROSITE" id="PS01124">
    <property type="entry name" value="HTH_ARAC_FAMILY_2"/>
    <property type="match status" value="1"/>
</dbReference>
<evidence type="ECO:0000256" key="3">
    <source>
        <dbReference type="ARBA" id="ARBA00023163"/>
    </source>
</evidence>
<dbReference type="PROSITE" id="PS00041">
    <property type="entry name" value="HTH_ARAC_FAMILY_1"/>
    <property type="match status" value="1"/>
</dbReference>
<dbReference type="EMBL" id="NKUC01000057">
    <property type="protein sequence ID" value="PYD55673.1"/>
    <property type="molecule type" value="Genomic_DNA"/>
</dbReference>
<protein>
    <submittedName>
        <fullName evidence="5">AraC family transcriptional regulator</fullName>
    </submittedName>
</protein>